<name>A0A369JP76_HYPMA</name>
<organism evidence="1 2">
    <name type="scientific">Hypsizygus marmoreus</name>
    <name type="common">White beech mushroom</name>
    <name type="synonym">Agaricus marmoreus</name>
    <dbReference type="NCBI Taxonomy" id="39966"/>
    <lineage>
        <taxon>Eukaryota</taxon>
        <taxon>Fungi</taxon>
        <taxon>Dikarya</taxon>
        <taxon>Basidiomycota</taxon>
        <taxon>Agaricomycotina</taxon>
        <taxon>Agaricomycetes</taxon>
        <taxon>Agaricomycetidae</taxon>
        <taxon>Agaricales</taxon>
        <taxon>Tricholomatineae</taxon>
        <taxon>Lyophyllaceae</taxon>
        <taxon>Hypsizygus</taxon>
    </lineage>
</organism>
<evidence type="ECO:0000313" key="1">
    <source>
        <dbReference type="EMBL" id="RDB22185.1"/>
    </source>
</evidence>
<gene>
    <name evidence="1" type="ORF">Hypma_010634</name>
</gene>
<keyword evidence="2" id="KW-1185">Reference proteome</keyword>
<dbReference type="InParanoid" id="A0A369JP76"/>
<dbReference type="AlphaFoldDB" id="A0A369JP76"/>
<dbReference type="Proteomes" id="UP000076154">
    <property type="component" value="Unassembled WGS sequence"/>
</dbReference>
<reference evidence="1" key="1">
    <citation type="submission" date="2018-04" db="EMBL/GenBank/DDBJ databases">
        <title>Whole genome sequencing of Hypsizygus marmoreus.</title>
        <authorList>
            <person name="Choi I.-G."/>
            <person name="Min B."/>
            <person name="Kim J.-G."/>
            <person name="Kim S."/>
            <person name="Oh Y.-L."/>
            <person name="Kong W.-S."/>
            <person name="Park H."/>
            <person name="Jeong J."/>
            <person name="Song E.-S."/>
        </authorList>
    </citation>
    <scope>NUCLEOTIDE SEQUENCE [LARGE SCALE GENOMIC DNA]</scope>
    <source>
        <strain evidence="1">51987-8</strain>
    </source>
</reference>
<evidence type="ECO:0000313" key="2">
    <source>
        <dbReference type="Proteomes" id="UP000076154"/>
    </source>
</evidence>
<comment type="caution">
    <text evidence="1">The sequence shown here is derived from an EMBL/GenBank/DDBJ whole genome shotgun (WGS) entry which is preliminary data.</text>
</comment>
<proteinExistence type="predicted"/>
<sequence length="345" mass="38436">MSNEIRGDVELASRLCAALVGYALPDSLHHKFAMSNTSIKRPAPHPGIEACICEELAREVQKACPKAEWETAQIIANTIRMDCVTEEILRCGNIDFDVLGLVFSRVHKGGGAPLVMEWARSFYAPVLVTVRDEVIRYINNYVATSSTVERSMDIAPETSSRANPMTVNHVVSETAAYTQFVPEQRFISSDVFKLPLDQRAERSHTEYLGLLLPIAESLDLPTAIKEELIAISALKNRLVDAPQTYGAIERSITATKIYSGSLKALFCKPLRHEEFPTIQQLVCQVYEPLIQFLGSEMLRDYAPLGHGKLRMNNPCLDYVKDIVPAHLIFAPGEKVIERQLGDLLP</sequence>
<protein>
    <submittedName>
        <fullName evidence="1">Uncharacterized protein</fullName>
    </submittedName>
</protein>
<dbReference type="EMBL" id="LUEZ02000052">
    <property type="protein sequence ID" value="RDB22185.1"/>
    <property type="molecule type" value="Genomic_DNA"/>
</dbReference>
<accession>A0A369JP76</accession>